<protein>
    <submittedName>
        <fullName evidence="1">Uncharacterized protein</fullName>
    </submittedName>
</protein>
<sequence>MAAVSKLTLYGIGTAVFRAHRTAPVTANSSFLFFKPVPFPPPRFLRRASCSSTAAAAETLPSVDHPWPEWVSFVDRLNAKGYLPKSSSSDDTGSVYTSINSLKDACLSFARDRYDLFKFVPFPFSFLNFGT</sequence>
<dbReference type="AlphaFoldDB" id="A0AA86SNV0"/>
<evidence type="ECO:0000313" key="2">
    <source>
        <dbReference type="Proteomes" id="UP001189624"/>
    </source>
</evidence>
<dbReference type="Gramene" id="rna-AYBTSS11_LOCUS15107">
    <property type="protein sequence ID" value="CAJ1952077.1"/>
    <property type="gene ID" value="gene-AYBTSS11_LOCUS15107"/>
</dbReference>
<evidence type="ECO:0000313" key="1">
    <source>
        <dbReference type="EMBL" id="CAJ1952077.1"/>
    </source>
</evidence>
<organism evidence="1 2">
    <name type="scientific">Sphenostylis stenocarpa</name>
    <dbReference type="NCBI Taxonomy" id="92480"/>
    <lineage>
        <taxon>Eukaryota</taxon>
        <taxon>Viridiplantae</taxon>
        <taxon>Streptophyta</taxon>
        <taxon>Embryophyta</taxon>
        <taxon>Tracheophyta</taxon>
        <taxon>Spermatophyta</taxon>
        <taxon>Magnoliopsida</taxon>
        <taxon>eudicotyledons</taxon>
        <taxon>Gunneridae</taxon>
        <taxon>Pentapetalae</taxon>
        <taxon>rosids</taxon>
        <taxon>fabids</taxon>
        <taxon>Fabales</taxon>
        <taxon>Fabaceae</taxon>
        <taxon>Papilionoideae</taxon>
        <taxon>50 kb inversion clade</taxon>
        <taxon>NPAAA clade</taxon>
        <taxon>indigoferoid/millettioid clade</taxon>
        <taxon>Phaseoleae</taxon>
        <taxon>Sphenostylis</taxon>
    </lineage>
</organism>
<dbReference type="Proteomes" id="UP001189624">
    <property type="component" value="Chromosome 4"/>
</dbReference>
<reference evidence="1" key="1">
    <citation type="submission" date="2023-10" db="EMBL/GenBank/DDBJ databases">
        <authorList>
            <person name="Domelevo Entfellner J.-B."/>
        </authorList>
    </citation>
    <scope>NUCLEOTIDE SEQUENCE</scope>
</reference>
<proteinExistence type="predicted"/>
<name>A0AA86SNV0_9FABA</name>
<keyword evidence="2" id="KW-1185">Reference proteome</keyword>
<accession>A0AA86SNV0</accession>
<gene>
    <name evidence="1" type="ORF">AYBTSS11_LOCUS15107</name>
</gene>
<dbReference type="EMBL" id="OY731401">
    <property type="protein sequence ID" value="CAJ1952077.1"/>
    <property type="molecule type" value="Genomic_DNA"/>
</dbReference>